<evidence type="ECO:0000256" key="1">
    <source>
        <dbReference type="ARBA" id="ARBA00004370"/>
    </source>
</evidence>
<dbReference type="InterPro" id="IPR001478">
    <property type="entry name" value="PDZ"/>
</dbReference>
<dbReference type="InterPro" id="IPR050614">
    <property type="entry name" value="Synaptic_Scaffolding_LAP-MAGUK"/>
</dbReference>
<organism evidence="4 5">
    <name type="scientific">Parelaphostrongylus tenuis</name>
    <name type="common">Meningeal worm</name>
    <dbReference type="NCBI Taxonomy" id="148309"/>
    <lineage>
        <taxon>Eukaryota</taxon>
        <taxon>Metazoa</taxon>
        <taxon>Ecdysozoa</taxon>
        <taxon>Nematoda</taxon>
        <taxon>Chromadorea</taxon>
        <taxon>Rhabditida</taxon>
        <taxon>Rhabditina</taxon>
        <taxon>Rhabditomorpha</taxon>
        <taxon>Strongyloidea</taxon>
        <taxon>Metastrongylidae</taxon>
        <taxon>Parelaphostrongylus</taxon>
    </lineage>
</organism>
<dbReference type="GO" id="GO:0019901">
    <property type="term" value="F:protein kinase binding"/>
    <property type="evidence" value="ECO:0007669"/>
    <property type="project" value="TreeGrafter"/>
</dbReference>
<evidence type="ECO:0000313" key="5">
    <source>
        <dbReference type="Proteomes" id="UP001196413"/>
    </source>
</evidence>
<dbReference type="SMART" id="SM00228">
    <property type="entry name" value="PDZ"/>
    <property type="match status" value="1"/>
</dbReference>
<dbReference type="PROSITE" id="PS50106">
    <property type="entry name" value="PDZ"/>
    <property type="match status" value="1"/>
</dbReference>
<dbReference type="Gene3D" id="2.30.42.10">
    <property type="match status" value="1"/>
</dbReference>
<evidence type="ECO:0000313" key="4">
    <source>
        <dbReference type="EMBL" id="KAJ1369215.1"/>
    </source>
</evidence>
<dbReference type="PANTHER" id="PTHR23119:SF51">
    <property type="entry name" value="DISKS LARGE 1 TUMOR SUPPRESSOR PROTEIN"/>
    <property type="match status" value="1"/>
</dbReference>
<keyword evidence="5" id="KW-1185">Reference proteome</keyword>
<protein>
    <submittedName>
        <fullName evidence="4">Discs large 1-like protein</fullName>
    </submittedName>
</protein>
<dbReference type="Pfam" id="PF00595">
    <property type="entry name" value="PDZ"/>
    <property type="match status" value="1"/>
</dbReference>
<dbReference type="PANTHER" id="PTHR23119">
    <property type="entry name" value="DISCS LARGE"/>
    <property type="match status" value="1"/>
</dbReference>
<dbReference type="GO" id="GO:0098839">
    <property type="term" value="C:postsynaptic density membrane"/>
    <property type="evidence" value="ECO:0007669"/>
    <property type="project" value="TreeGrafter"/>
</dbReference>
<dbReference type="GO" id="GO:0098609">
    <property type="term" value="P:cell-cell adhesion"/>
    <property type="evidence" value="ECO:0007669"/>
    <property type="project" value="TreeGrafter"/>
</dbReference>
<reference evidence="4" key="1">
    <citation type="submission" date="2021-06" db="EMBL/GenBank/DDBJ databases">
        <title>Parelaphostrongylus tenuis whole genome reference sequence.</title>
        <authorList>
            <person name="Garwood T.J."/>
            <person name="Larsen P.A."/>
            <person name="Fountain-Jones N.M."/>
            <person name="Garbe J.R."/>
            <person name="Macchietto M.G."/>
            <person name="Kania S.A."/>
            <person name="Gerhold R.W."/>
            <person name="Richards J.E."/>
            <person name="Wolf T.M."/>
        </authorList>
    </citation>
    <scope>NUCLEOTIDE SEQUENCE</scope>
    <source>
        <strain evidence="4">MNPRO001-30</strain>
        <tissue evidence="4">Meninges</tissue>
    </source>
</reference>
<dbReference type="GO" id="GO:0043005">
    <property type="term" value="C:neuron projection"/>
    <property type="evidence" value="ECO:0007669"/>
    <property type="project" value="TreeGrafter"/>
</dbReference>
<name>A0AAD5WGJ1_PARTN</name>
<comment type="subcellular location">
    <subcellularLocation>
        <location evidence="1">Membrane</location>
    </subcellularLocation>
</comment>
<dbReference type="GO" id="GO:0045197">
    <property type="term" value="P:establishment or maintenance of epithelial cell apical/basal polarity"/>
    <property type="evidence" value="ECO:0007669"/>
    <property type="project" value="TreeGrafter"/>
</dbReference>
<dbReference type="GO" id="GO:0099072">
    <property type="term" value="P:regulation of postsynaptic membrane neurotransmitter receptor levels"/>
    <property type="evidence" value="ECO:0007669"/>
    <property type="project" value="TreeGrafter"/>
</dbReference>
<comment type="caution">
    <text evidence="4">The sequence shown here is derived from an EMBL/GenBank/DDBJ whole genome shotgun (WGS) entry which is preliminary data.</text>
</comment>
<gene>
    <name evidence="4" type="primary">DLG1L</name>
    <name evidence="4" type="ORF">KIN20_030623</name>
</gene>
<dbReference type="GO" id="GO:0007268">
    <property type="term" value="P:chemical synaptic transmission"/>
    <property type="evidence" value="ECO:0007669"/>
    <property type="project" value="TreeGrafter"/>
</dbReference>
<evidence type="ECO:0000256" key="2">
    <source>
        <dbReference type="ARBA" id="ARBA00023136"/>
    </source>
</evidence>
<dbReference type="GO" id="GO:0097120">
    <property type="term" value="P:receptor localization to synapse"/>
    <property type="evidence" value="ECO:0007669"/>
    <property type="project" value="TreeGrafter"/>
</dbReference>
<proteinExistence type="predicted"/>
<dbReference type="GO" id="GO:0016323">
    <property type="term" value="C:basolateral plasma membrane"/>
    <property type="evidence" value="ECO:0007669"/>
    <property type="project" value="TreeGrafter"/>
</dbReference>
<dbReference type="GO" id="GO:0031594">
    <property type="term" value="C:neuromuscular junction"/>
    <property type="evidence" value="ECO:0007669"/>
    <property type="project" value="TreeGrafter"/>
</dbReference>
<dbReference type="EMBL" id="JAHQIW010006454">
    <property type="protein sequence ID" value="KAJ1369215.1"/>
    <property type="molecule type" value="Genomic_DNA"/>
</dbReference>
<evidence type="ECO:0000259" key="3">
    <source>
        <dbReference type="PROSITE" id="PS50106"/>
    </source>
</evidence>
<dbReference type="Proteomes" id="UP001196413">
    <property type="component" value="Unassembled WGS sequence"/>
</dbReference>
<dbReference type="SUPFAM" id="SSF50156">
    <property type="entry name" value="PDZ domain-like"/>
    <property type="match status" value="1"/>
</dbReference>
<keyword evidence="2" id="KW-0472">Membrane</keyword>
<dbReference type="AlphaFoldDB" id="A0AAD5WGJ1"/>
<feature type="domain" description="PDZ" evidence="3">
    <location>
        <begin position="1"/>
        <end position="62"/>
    </location>
</feature>
<dbReference type="InterPro" id="IPR036034">
    <property type="entry name" value="PDZ_sf"/>
</dbReference>
<sequence length="62" mass="7015">MNTFLADTDIYVTKIIEGGAAYHDGRLGVGDRILAVDDIFLENVTHEYAVNVLKQLVRKCRY</sequence>
<accession>A0AAD5WGJ1</accession>
<dbReference type="GO" id="GO:0043113">
    <property type="term" value="P:receptor clustering"/>
    <property type="evidence" value="ECO:0007669"/>
    <property type="project" value="TreeGrafter"/>
</dbReference>